<dbReference type="InterPro" id="IPR019302">
    <property type="entry name" value="CAP12/PCTIR_TIR_dom"/>
</dbReference>
<name>A0ABD7EP90_AERJA</name>
<sequence length="311" mass="35454">MKKKKPKLFIGSSVEGLEVAYAIQCQLEHDAEPTVWSQGVFNLTQSTLSDLLSVLDTYDAAILVMSPDDIVKMRGQEQTVTRDNVLFELGMFIGRLGPERTFMVKPRNSQDFHVPTDLLGLTPGVYDNERSDGNLQAALGPFCFQVRKQLAQMTVKLEAIEVHKSEIDVKYNELMNKLIQLGGYQRMLENQEWPSDPMLKSYHELRADVFAILKSDFGNLLEMITASGILSVFFGDIYDNAYVTLDIKNVDFLDDNFIQFGASDITASSMDIPKEIVTWFEDRFDIIAKEKYKKVFKRDSQRLAFSDRKLD</sequence>
<gene>
    <name evidence="2" type="ORF">HQ399_12515</name>
</gene>
<accession>A0ABD7EP90</accession>
<protein>
    <submittedName>
        <fullName evidence="2">Nucleotide-binding protein</fullName>
    </submittedName>
</protein>
<proteinExistence type="predicted"/>
<organism evidence="2 3">
    <name type="scientific">Aeromonas jandaei</name>
    <dbReference type="NCBI Taxonomy" id="650"/>
    <lineage>
        <taxon>Bacteria</taxon>
        <taxon>Pseudomonadati</taxon>
        <taxon>Pseudomonadota</taxon>
        <taxon>Gammaproteobacteria</taxon>
        <taxon>Aeromonadales</taxon>
        <taxon>Aeromonadaceae</taxon>
        <taxon>Aeromonas</taxon>
    </lineage>
</organism>
<feature type="domain" description="CD-NTase-associated protein 12/Pycsar effector protein TIR" evidence="1">
    <location>
        <begin position="7"/>
        <end position="127"/>
    </location>
</feature>
<evidence type="ECO:0000259" key="1">
    <source>
        <dbReference type="Pfam" id="PF10137"/>
    </source>
</evidence>
<dbReference type="Pfam" id="PF10137">
    <property type="entry name" value="CAP12-PCTIR_TIR"/>
    <property type="match status" value="1"/>
</dbReference>
<dbReference type="RefSeq" id="WP_215801337.1">
    <property type="nucleotide sequence ID" value="NZ_CP053881.1"/>
</dbReference>
<dbReference type="Proteomes" id="UP000679312">
    <property type="component" value="Chromosome"/>
</dbReference>
<evidence type="ECO:0000313" key="2">
    <source>
        <dbReference type="EMBL" id="QWL63015.1"/>
    </source>
</evidence>
<dbReference type="EMBL" id="CP053881">
    <property type="protein sequence ID" value="QWL63015.1"/>
    <property type="molecule type" value="Genomic_DNA"/>
</dbReference>
<dbReference type="AlphaFoldDB" id="A0ABD7EP90"/>
<reference evidence="2 3" key="1">
    <citation type="journal article" date="2021" name="Front. Microbiol.">
        <title>Prevalence and Genetic Analysis of Chromosomal mcr-3/7 in Aeromonas From U.S. Animal-Derived Samples.</title>
        <authorList>
            <person name="Wang Y."/>
            <person name="Hou N."/>
            <person name="Rasooly R."/>
            <person name="Gu Y."/>
            <person name="He X."/>
        </authorList>
    </citation>
    <scope>NUCLEOTIDE SEQUENCE [LARGE SCALE GENOMIC DNA]</scope>
    <source>
        <strain evidence="2 3">4608</strain>
    </source>
</reference>
<evidence type="ECO:0000313" key="3">
    <source>
        <dbReference type="Proteomes" id="UP000679312"/>
    </source>
</evidence>